<gene>
    <name evidence="2" type="ORF">GCM10020369_37600</name>
</gene>
<accession>A0ABP6T162</accession>
<feature type="signal peptide" evidence="1">
    <location>
        <begin position="1"/>
        <end position="21"/>
    </location>
</feature>
<reference evidence="3" key="1">
    <citation type="journal article" date="2019" name="Int. J. Syst. Evol. Microbiol.">
        <title>The Global Catalogue of Microorganisms (GCM) 10K type strain sequencing project: providing services to taxonomists for standard genome sequencing and annotation.</title>
        <authorList>
            <consortium name="The Broad Institute Genomics Platform"/>
            <consortium name="The Broad Institute Genome Sequencing Center for Infectious Disease"/>
            <person name="Wu L."/>
            <person name="Ma J."/>
        </authorList>
    </citation>
    <scope>NUCLEOTIDE SEQUENCE [LARGE SCALE GENOMIC DNA]</scope>
    <source>
        <strain evidence="3">JCM 9458</strain>
    </source>
</reference>
<keyword evidence="3" id="KW-1185">Reference proteome</keyword>
<evidence type="ECO:0000256" key="1">
    <source>
        <dbReference type="SAM" id="SignalP"/>
    </source>
</evidence>
<evidence type="ECO:0008006" key="4">
    <source>
        <dbReference type="Google" id="ProtNLM"/>
    </source>
</evidence>
<comment type="caution">
    <text evidence="2">The sequence shown here is derived from an EMBL/GenBank/DDBJ whole genome shotgun (WGS) entry which is preliminary data.</text>
</comment>
<dbReference type="Proteomes" id="UP001501676">
    <property type="component" value="Unassembled WGS sequence"/>
</dbReference>
<name>A0ABP6T162_9ACTN</name>
<feature type="chain" id="PRO_5046734162" description="Secreted protein" evidence="1">
    <location>
        <begin position="22"/>
        <end position="161"/>
    </location>
</feature>
<evidence type="ECO:0000313" key="3">
    <source>
        <dbReference type="Proteomes" id="UP001501676"/>
    </source>
</evidence>
<organism evidence="2 3">
    <name type="scientific">Cryptosporangium minutisporangium</name>
    <dbReference type="NCBI Taxonomy" id="113569"/>
    <lineage>
        <taxon>Bacteria</taxon>
        <taxon>Bacillati</taxon>
        <taxon>Actinomycetota</taxon>
        <taxon>Actinomycetes</taxon>
        <taxon>Cryptosporangiales</taxon>
        <taxon>Cryptosporangiaceae</taxon>
        <taxon>Cryptosporangium</taxon>
    </lineage>
</organism>
<dbReference type="EMBL" id="BAAAYN010000023">
    <property type="protein sequence ID" value="GAA3389030.1"/>
    <property type="molecule type" value="Genomic_DNA"/>
</dbReference>
<proteinExistence type="predicted"/>
<keyword evidence="1" id="KW-0732">Signal</keyword>
<protein>
    <recommendedName>
        <fullName evidence="4">Secreted protein</fullName>
    </recommendedName>
</protein>
<sequence>MFATTLVAGGLAIAAPAPASATGSAAVSASVPEAAAVAPGLRIYTPKAPRYQANCFGRIGTFRPGSRVFIVDWERNGSEDECFGIGTDRKVFHIWSTWTAWRQMDTASAGPGIADDIYKIRTRQDGWHEVIVRIGANDLWITSGATGLGWSAWIRCPTGYC</sequence>
<evidence type="ECO:0000313" key="2">
    <source>
        <dbReference type="EMBL" id="GAA3389030.1"/>
    </source>
</evidence>
<dbReference type="RefSeq" id="WP_345729430.1">
    <property type="nucleotide sequence ID" value="NZ_BAAAYN010000023.1"/>
</dbReference>